<dbReference type="SUPFAM" id="SSF51735">
    <property type="entry name" value="NAD(P)-binding Rossmann-fold domains"/>
    <property type="match status" value="1"/>
</dbReference>
<comment type="caution">
    <text evidence="6">The sequence shown here is derived from an EMBL/GenBank/DDBJ whole genome shotgun (WGS) entry which is preliminary data.</text>
</comment>
<gene>
    <name evidence="6" type="ORF">F4Y08_02935</name>
</gene>
<dbReference type="InterPro" id="IPR050129">
    <property type="entry name" value="Zn_alcohol_dh"/>
</dbReference>
<dbReference type="Gene3D" id="3.40.50.720">
    <property type="entry name" value="NAD(P)-binding Rossmann-like Domain"/>
    <property type="match status" value="1"/>
</dbReference>
<dbReference type="SMART" id="SM00829">
    <property type="entry name" value="PKS_ER"/>
    <property type="match status" value="1"/>
</dbReference>
<feature type="domain" description="Enoyl reductase (ER)" evidence="5">
    <location>
        <begin position="12"/>
        <end position="322"/>
    </location>
</feature>
<dbReference type="InterPro" id="IPR011032">
    <property type="entry name" value="GroES-like_sf"/>
</dbReference>
<organism evidence="6">
    <name type="scientific">Caldilineaceae bacterium SB0662_bin_9</name>
    <dbReference type="NCBI Taxonomy" id="2605258"/>
    <lineage>
        <taxon>Bacteria</taxon>
        <taxon>Bacillati</taxon>
        <taxon>Chloroflexota</taxon>
        <taxon>Caldilineae</taxon>
        <taxon>Caldilineales</taxon>
        <taxon>Caldilineaceae</taxon>
    </lineage>
</organism>
<evidence type="ECO:0000256" key="2">
    <source>
        <dbReference type="ARBA" id="ARBA00022833"/>
    </source>
</evidence>
<evidence type="ECO:0000256" key="4">
    <source>
        <dbReference type="RuleBase" id="RU361277"/>
    </source>
</evidence>
<dbReference type="Pfam" id="PF00107">
    <property type="entry name" value="ADH_zinc_N"/>
    <property type="match status" value="1"/>
</dbReference>
<comment type="similarity">
    <text evidence="4">Belongs to the zinc-containing alcohol dehydrogenase family.</text>
</comment>
<evidence type="ECO:0000313" key="6">
    <source>
        <dbReference type="EMBL" id="MYD89283.1"/>
    </source>
</evidence>
<dbReference type="InterPro" id="IPR002328">
    <property type="entry name" value="ADH_Zn_CS"/>
</dbReference>
<dbReference type="InterPro" id="IPR013149">
    <property type="entry name" value="ADH-like_C"/>
</dbReference>
<dbReference type="PROSITE" id="PS00059">
    <property type="entry name" value="ADH_ZINC"/>
    <property type="match status" value="1"/>
</dbReference>
<evidence type="ECO:0000259" key="5">
    <source>
        <dbReference type="SMART" id="SM00829"/>
    </source>
</evidence>
<dbReference type="EMBL" id="VXPY01000015">
    <property type="protein sequence ID" value="MYD89283.1"/>
    <property type="molecule type" value="Genomic_DNA"/>
</dbReference>
<dbReference type="PANTHER" id="PTHR43401">
    <property type="entry name" value="L-THREONINE 3-DEHYDROGENASE"/>
    <property type="match status" value="1"/>
</dbReference>
<dbReference type="SUPFAM" id="SSF50129">
    <property type="entry name" value="GroES-like"/>
    <property type="match status" value="1"/>
</dbReference>
<dbReference type="Pfam" id="PF08240">
    <property type="entry name" value="ADH_N"/>
    <property type="match status" value="1"/>
</dbReference>
<dbReference type="InterPro" id="IPR013154">
    <property type="entry name" value="ADH-like_N"/>
</dbReference>
<dbReference type="InterPro" id="IPR020843">
    <property type="entry name" value="ER"/>
</dbReference>
<name>A0A6B1DR99_9CHLR</name>
<dbReference type="PANTHER" id="PTHR43401:SF2">
    <property type="entry name" value="L-THREONINE 3-DEHYDROGENASE"/>
    <property type="match status" value="1"/>
</dbReference>
<sequence length="324" mass="34859">MTNTMQAIQIKGPGEAALIETPMPTPGAGEVLVRVEAVNTCPQWDLHILGNEPMFPGSTIEYPYPIGQPGHEMAGVVAATGPGVEGFKTGIKVAAWRDPGKVRQGCYAQYVPFEEAHLIVLPDELEPRECASLELAMCVQASFDQLNGFNAVRDCRVIVCGLGPAGLIAAQLAQVHGASDVMALDPLPARRDMAARLGVAKVFAPDDPELLGLLDRGDLWTTGIDCTGLAPALQHLMALCSKYVHVFGVLRDPVQFGLPEYRKGLALIGYDRHTREAAETALSLVADGRLDLKPLATHQLPLADYLEGIDLLRSRQAVKIQFLP</sequence>
<dbReference type="GO" id="GO:0008270">
    <property type="term" value="F:zinc ion binding"/>
    <property type="evidence" value="ECO:0007669"/>
    <property type="project" value="InterPro"/>
</dbReference>
<dbReference type="InterPro" id="IPR036291">
    <property type="entry name" value="NAD(P)-bd_dom_sf"/>
</dbReference>
<protein>
    <submittedName>
        <fullName evidence="6">Alcohol dehydrogenase catalytic domain-containing protein</fullName>
    </submittedName>
</protein>
<keyword evidence="2 4" id="KW-0862">Zinc</keyword>
<keyword evidence="3" id="KW-0560">Oxidoreductase</keyword>
<comment type="cofactor">
    <cofactor evidence="4">
        <name>Zn(2+)</name>
        <dbReference type="ChEBI" id="CHEBI:29105"/>
    </cofactor>
</comment>
<evidence type="ECO:0000256" key="3">
    <source>
        <dbReference type="ARBA" id="ARBA00023002"/>
    </source>
</evidence>
<dbReference type="GO" id="GO:0016491">
    <property type="term" value="F:oxidoreductase activity"/>
    <property type="evidence" value="ECO:0007669"/>
    <property type="project" value="UniProtKB-KW"/>
</dbReference>
<keyword evidence="1 4" id="KW-0479">Metal-binding</keyword>
<dbReference type="Gene3D" id="3.90.180.10">
    <property type="entry name" value="Medium-chain alcohol dehydrogenases, catalytic domain"/>
    <property type="match status" value="2"/>
</dbReference>
<accession>A0A6B1DR99</accession>
<evidence type="ECO:0000256" key="1">
    <source>
        <dbReference type="ARBA" id="ARBA00022723"/>
    </source>
</evidence>
<dbReference type="AlphaFoldDB" id="A0A6B1DR99"/>
<reference evidence="6" key="1">
    <citation type="submission" date="2019-09" db="EMBL/GenBank/DDBJ databases">
        <title>Characterisation of the sponge microbiome using genome-centric metagenomics.</title>
        <authorList>
            <person name="Engelberts J.P."/>
            <person name="Robbins S.J."/>
            <person name="De Goeij J.M."/>
            <person name="Aranda M."/>
            <person name="Bell S.C."/>
            <person name="Webster N.S."/>
        </authorList>
    </citation>
    <scope>NUCLEOTIDE SEQUENCE</scope>
    <source>
        <strain evidence="6">SB0662_bin_9</strain>
    </source>
</reference>
<proteinExistence type="inferred from homology"/>